<dbReference type="Proteomes" id="UP000293764">
    <property type="component" value="Unassembled WGS sequence"/>
</dbReference>
<organism evidence="3 4">
    <name type="scientific">Pengzhenrongella frigida</name>
    <dbReference type="NCBI Taxonomy" id="1259133"/>
    <lineage>
        <taxon>Bacteria</taxon>
        <taxon>Bacillati</taxon>
        <taxon>Actinomycetota</taxon>
        <taxon>Actinomycetes</taxon>
        <taxon>Micrococcales</taxon>
        <taxon>Pengzhenrongella</taxon>
    </lineage>
</organism>
<accession>A0A4Q5N736</accession>
<feature type="domain" description="Bacterial type II secretion system protein E" evidence="2">
    <location>
        <begin position="82"/>
        <end position="359"/>
    </location>
</feature>
<comment type="similarity">
    <text evidence="1">Belongs to the GSP E family.</text>
</comment>
<dbReference type="OrthoDB" id="9810761at2"/>
<reference evidence="3 4" key="1">
    <citation type="submission" date="2019-01" db="EMBL/GenBank/DDBJ databases">
        <title>Novel species of Cellulomonas.</title>
        <authorList>
            <person name="Liu Q."/>
            <person name="Xin Y.-H."/>
        </authorList>
    </citation>
    <scope>NUCLEOTIDE SEQUENCE [LARGE SCALE GENOMIC DNA]</scope>
    <source>
        <strain evidence="3 4">HLT2-17</strain>
    </source>
</reference>
<evidence type="ECO:0000256" key="1">
    <source>
        <dbReference type="ARBA" id="ARBA00006611"/>
    </source>
</evidence>
<protein>
    <submittedName>
        <fullName evidence="3">CpaF family protein</fullName>
    </submittedName>
</protein>
<gene>
    <name evidence="3" type="ORF">EUA98_04430</name>
</gene>
<dbReference type="Gene3D" id="3.40.50.300">
    <property type="entry name" value="P-loop containing nucleotide triphosphate hydrolases"/>
    <property type="match status" value="1"/>
</dbReference>
<evidence type="ECO:0000259" key="2">
    <source>
        <dbReference type="Pfam" id="PF00437"/>
    </source>
</evidence>
<dbReference type="AlphaFoldDB" id="A0A4Q5N736"/>
<evidence type="ECO:0000313" key="4">
    <source>
        <dbReference type="Proteomes" id="UP000293764"/>
    </source>
</evidence>
<comment type="caution">
    <text evidence="3">The sequence shown here is derived from an EMBL/GenBank/DDBJ whole genome shotgun (WGS) entry which is preliminary data.</text>
</comment>
<dbReference type="Gene3D" id="3.30.450.380">
    <property type="match status" value="1"/>
</dbReference>
<name>A0A4Q5N736_9MICO</name>
<dbReference type="PANTHER" id="PTHR30486:SF15">
    <property type="entry name" value="TYPE II_IV SECRETION SYSTEM ATPASE"/>
    <property type="match status" value="1"/>
</dbReference>
<dbReference type="Pfam" id="PF00437">
    <property type="entry name" value="T2SSE"/>
    <property type="match status" value="1"/>
</dbReference>
<dbReference type="EMBL" id="SDWW01000007">
    <property type="protein sequence ID" value="RYV52221.1"/>
    <property type="molecule type" value="Genomic_DNA"/>
</dbReference>
<dbReference type="SUPFAM" id="SSF52540">
    <property type="entry name" value="P-loop containing nucleoside triphosphate hydrolases"/>
    <property type="match status" value="1"/>
</dbReference>
<evidence type="ECO:0000313" key="3">
    <source>
        <dbReference type="EMBL" id="RYV52221.1"/>
    </source>
</evidence>
<dbReference type="PANTHER" id="PTHR30486">
    <property type="entry name" value="TWITCHING MOTILITY PROTEIN PILT"/>
    <property type="match status" value="1"/>
</dbReference>
<sequence length="433" mass="47858">MALRDRVNRADRTPSEPDDLITRYRDRLLEEIDLDELARLAPAQRRARLERILGSLLSIEGPVMSSRERSQLIQRIVDDSLGLGVLEPLLADETVTEIMVNGPNDVFVERGGRLERVPTTFSSMEHLYQTIDRIVSTVNRRVDESSPMVDARLPTGERVNVIIPPLALDGPTLTIRRFPTPFRLADLIGKGTLDDHLALLLGACVRAKLNILVTGGTGSGKTTFLNALSGLIPDDERIVTIEDAAELSLQQEHVVRLESRPANVEGVGLVAIRDLVRNSLRMRPDRIIVGEVRGGETLDMLQAMNTGHEGSLTTVHANSATDALGRLETLASMSELELPIDTIRDQINSALDLVIHLDRGADGVRRVAEVQALVSHRREDYRVEQVSRFVQDDLVLERTVTGRFVHQPLPDDLRARLLRAGEAVPAAFGAVTR</sequence>
<dbReference type="InterPro" id="IPR027417">
    <property type="entry name" value="P-loop_NTPase"/>
</dbReference>
<dbReference type="RefSeq" id="WP_130101461.1">
    <property type="nucleotide sequence ID" value="NZ_SDWW01000007.1"/>
</dbReference>
<dbReference type="CDD" id="cd01130">
    <property type="entry name" value="VirB11-like_ATPase"/>
    <property type="match status" value="1"/>
</dbReference>
<dbReference type="GO" id="GO:0016887">
    <property type="term" value="F:ATP hydrolysis activity"/>
    <property type="evidence" value="ECO:0007669"/>
    <property type="project" value="InterPro"/>
</dbReference>
<dbReference type="InterPro" id="IPR050921">
    <property type="entry name" value="T4SS_GSP_E_ATPase"/>
</dbReference>
<keyword evidence="4" id="KW-1185">Reference proteome</keyword>
<proteinExistence type="inferred from homology"/>
<dbReference type="InterPro" id="IPR001482">
    <property type="entry name" value="T2SS/T4SS_dom"/>
</dbReference>